<protein>
    <submittedName>
        <fullName evidence="1">Uncharacterized protein</fullName>
    </submittedName>
</protein>
<name>A0ACB8V0H9_9EURO</name>
<gene>
    <name evidence="1" type="ORF">LOY88_002079</name>
</gene>
<organism evidence="1">
    <name type="scientific">Ophidiomyces ophidiicola</name>
    <dbReference type="NCBI Taxonomy" id="1387563"/>
    <lineage>
        <taxon>Eukaryota</taxon>
        <taxon>Fungi</taxon>
        <taxon>Dikarya</taxon>
        <taxon>Ascomycota</taxon>
        <taxon>Pezizomycotina</taxon>
        <taxon>Eurotiomycetes</taxon>
        <taxon>Eurotiomycetidae</taxon>
        <taxon>Onygenales</taxon>
        <taxon>Onygenaceae</taxon>
        <taxon>Ophidiomyces</taxon>
    </lineage>
</organism>
<comment type="caution">
    <text evidence="1">The sequence shown here is derived from an EMBL/GenBank/DDBJ whole genome shotgun (WGS) entry which is preliminary data.</text>
</comment>
<dbReference type="EMBL" id="JALBCA010000023">
    <property type="protein sequence ID" value="KAI2389615.1"/>
    <property type="molecule type" value="Genomic_DNA"/>
</dbReference>
<accession>A0ACB8V0H9</accession>
<sequence>MAVLSLVQLARNACVKQAKSIHGLGDAPFELVRPILAKVENPKQLHNIETSSPQLKQQMSEFWVEIIKRDIPFWREVDLQVPQESWYDFYLSLRKQAAEELEQQAEQVRQVMNGLNSKKVKQSPKVVNARKLGLPKEKPTSLQRYANFDRKMGGIEPVFVLAPPAKDDGKGLTPFSQQSRWLLEKPRLPSQTKSKKSALPVVKRNGHLCIPTHQLNKRASTVTKAPRSFLDDYKYEQRRADIKNGVPNAIPGGITGGSPQRPAISKLLPMASSAIRSRPTLNPVSPSTIVKARTGSSQTEHAGPTTQKPVIDSPAESVVSKELQLSPKPYPVLPRKRRLPPANPLLIPKKRVASSTPKRLA</sequence>
<evidence type="ECO:0000313" key="1">
    <source>
        <dbReference type="EMBL" id="KAI2389615.1"/>
    </source>
</evidence>
<reference evidence="1" key="1">
    <citation type="journal article" date="2022" name="bioRxiv">
        <title>Population genetic analysis of Ophidiomyces ophidiicola, the causative agent of snake fungal disease, indicates recent introductions to the USA.</title>
        <authorList>
            <person name="Ladner J.T."/>
            <person name="Palmer J.M."/>
            <person name="Ettinger C.L."/>
            <person name="Stajich J.E."/>
            <person name="Farrell T.M."/>
            <person name="Glorioso B.M."/>
            <person name="Lawson B."/>
            <person name="Price S.J."/>
            <person name="Stengle A.G."/>
            <person name="Grear D.A."/>
            <person name="Lorch J.M."/>
        </authorList>
    </citation>
    <scope>NUCLEOTIDE SEQUENCE</scope>
    <source>
        <strain evidence="1">NWHC 24266-5</strain>
    </source>
</reference>
<proteinExistence type="predicted"/>